<evidence type="ECO:0000313" key="6">
    <source>
        <dbReference type="EMBL" id="ORX45456.1"/>
    </source>
</evidence>
<feature type="modified residue" description="N6-(pyridoxal phosphate)lysine" evidence="2 3">
    <location>
        <position position="36"/>
    </location>
</feature>
<comment type="caution">
    <text evidence="6">The sequence shown here is derived from an EMBL/GenBank/DDBJ whole genome shotgun (WGS) entry which is preliminary data.</text>
</comment>
<dbReference type="Gene3D" id="3.20.20.10">
    <property type="entry name" value="Alanine racemase"/>
    <property type="match status" value="1"/>
</dbReference>
<evidence type="ECO:0000256" key="2">
    <source>
        <dbReference type="HAMAP-Rule" id="MF_03225"/>
    </source>
</evidence>
<dbReference type="Pfam" id="PF01168">
    <property type="entry name" value="Ala_racemase_N"/>
    <property type="match status" value="1"/>
</dbReference>
<dbReference type="NCBIfam" id="TIGR00044">
    <property type="entry name" value="YggS family pyridoxal phosphate-dependent enzyme"/>
    <property type="match status" value="1"/>
</dbReference>
<dbReference type="HAMAP" id="MF_02087">
    <property type="entry name" value="PLP_homeostasis"/>
    <property type="match status" value="1"/>
</dbReference>
<dbReference type="PANTHER" id="PTHR10146:SF14">
    <property type="entry name" value="PYRIDOXAL PHOSPHATE HOMEOSTASIS PROTEIN"/>
    <property type="match status" value="1"/>
</dbReference>
<dbReference type="PIRSF" id="PIRSF004848">
    <property type="entry name" value="YBL036c_PLPDEIII"/>
    <property type="match status" value="1"/>
</dbReference>
<feature type="domain" description="Alanine racemase N-terminal" evidence="5">
    <location>
        <begin position="8"/>
        <end position="233"/>
    </location>
</feature>
<dbReference type="SUPFAM" id="SSF51419">
    <property type="entry name" value="PLP-binding barrel"/>
    <property type="match status" value="1"/>
</dbReference>
<gene>
    <name evidence="6" type="ORF">DM01DRAFT_1339964</name>
</gene>
<dbReference type="STRING" id="101127.A0A1X2G585"/>
<keyword evidence="1 2" id="KW-0663">Pyridoxal phosphate</keyword>
<evidence type="ECO:0000256" key="1">
    <source>
        <dbReference type="ARBA" id="ARBA00022898"/>
    </source>
</evidence>
<keyword evidence="7" id="KW-1185">Reference proteome</keyword>
<accession>A0A1X2G585</accession>
<dbReference type="PANTHER" id="PTHR10146">
    <property type="entry name" value="PROLINE SYNTHETASE CO-TRANSCRIBED BACTERIAL HOMOLOG PROTEIN"/>
    <property type="match status" value="1"/>
</dbReference>
<proteinExistence type="inferred from homology"/>
<organism evidence="6 7">
    <name type="scientific">Hesseltinella vesiculosa</name>
    <dbReference type="NCBI Taxonomy" id="101127"/>
    <lineage>
        <taxon>Eukaryota</taxon>
        <taxon>Fungi</taxon>
        <taxon>Fungi incertae sedis</taxon>
        <taxon>Mucoromycota</taxon>
        <taxon>Mucoromycotina</taxon>
        <taxon>Mucoromycetes</taxon>
        <taxon>Mucorales</taxon>
        <taxon>Cunninghamellaceae</taxon>
        <taxon>Hesseltinella</taxon>
    </lineage>
</organism>
<dbReference type="GO" id="GO:0030170">
    <property type="term" value="F:pyridoxal phosphate binding"/>
    <property type="evidence" value="ECO:0007669"/>
    <property type="project" value="UniProtKB-UniRule"/>
</dbReference>
<dbReference type="EMBL" id="MCGT01000042">
    <property type="protein sequence ID" value="ORX45456.1"/>
    <property type="molecule type" value="Genomic_DNA"/>
</dbReference>
<reference evidence="6 7" key="1">
    <citation type="submission" date="2016-07" db="EMBL/GenBank/DDBJ databases">
        <title>Pervasive Adenine N6-methylation of Active Genes in Fungi.</title>
        <authorList>
            <consortium name="DOE Joint Genome Institute"/>
            <person name="Mondo S.J."/>
            <person name="Dannebaum R.O."/>
            <person name="Kuo R.C."/>
            <person name="Labutti K."/>
            <person name="Haridas S."/>
            <person name="Kuo A."/>
            <person name="Salamov A."/>
            <person name="Ahrendt S.R."/>
            <person name="Lipzen A."/>
            <person name="Sullivan W."/>
            <person name="Andreopoulos W.B."/>
            <person name="Clum A."/>
            <person name="Lindquist E."/>
            <person name="Daum C."/>
            <person name="Ramamoorthy G.K."/>
            <person name="Gryganskyi A."/>
            <person name="Culley D."/>
            <person name="Magnuson J.K."/>
            <person name="James T.Y."/>
            <person name="O'Malley M.A."/>
            <person name="Stajich J.E."/>
            <person name="Spatafora J.W."/>
            <person name="Visel A."/>
            <person name="Grigoriev I.V."/>
        </authorList>
    </citation>
    <scope>NUCLEOTIDE SEQUENCE [LARGE SCALE GENOMIC DNA]</scope>
    <source>
        <strain evidence="6 7">NRRL 3301</strain>
    </source>
</reference>
<evidence type="ECO:0000256" key="4">
    <source>
        <dbReference type="RuleBase" id="RU004514"/>
    </source>
</evidence>
<evidence type="ECO:0000256" key="3">
    <source>
        <dbReference type="PIRSR" id="PIRSR004848-1"/>
    </source>
</evidence>
<sequence>MAEERQQEIVQNIQDVRAAIATVPHKENARLVAVSKLKPVEDLQYAYDAGQRHFGENYVQELVEKSAKMPQDIAWHFIGHLQSNKCKLVAAIPNLFVVETIDSIKKADAMNKACVSCERAKPLRVFVQVNTSREEAKGGVAPEQCSDVCKHIVQHCPQLELGGLMTIGMFGRDPSIDNPDFLCLADCKKTADEVLGKGSDLELSMGMSADYLQALQAGATNVRVGTTIFGARPKKP</sequence>
<dbReference type="InterPro" id="IPR029066">
    <property type="entry name" value="PLP-binding_barrel"/>
</dbReference>
<comment type="function">
    <text evidence="2">Pyridoxal 5'-phosphate (PLP)-binding protein, which may be involved in intracellular homeostatic regulation of pyridoxal 5'-phosphate (PLP), the active form of vitamin B6.</text>
</comment>
<dbReference type="AlphaFoldDB" id="A0A1X2G585"/>
<dbReference type="PROSITE" id="PS01211">
    <property type="entry name" value="UPF0001"/>
    <property type="match status" value="1"/>
</dbReference>
<evidence type="ECO:0000259" key="5">
    <source>
        <dbReference type="Pfam" id="PF01168"/>
    </source>
</evidence>
<evidence type="ECO:0000313" key="7">
    <source>
        <dbReference type="Proteomes" id="UP000242146"/>
    </source>
</evidence>
<comment type="similarity">
    <text evidence="2 4">Belongs to the pyridoxal phosphate-binding protein YggS/PROSC family.</text>
</comment>
<dbReference type="OrthoDB" id="10264196at2759"/>
<dbReference type="InterPro" id="IPR001608">
    <property type="entry name" value="Ala_racemase_N"/>
</dbReference>
<dbReference type="CDD" id="cd06822">
    <property type="entry name" value="PLPDE_III_YBL036c_euk"/>
    <property type="match status" value="1"/>
</dbReference>
<name>A0A1X2G585_9FUNG</name>
<protein>
    <recommendedName>
        <fullName evidence="2">Pyridoxal phosphate homeostasis protein</fullName>
        <shortName evidence="2">PLP homeostasis protein</shortName>
    </recommendedName>
</protein>
<dbReference type="InterPro" id="IPR011078">
    <property type="entry name" value="PyrdxlP_homeostasis"/>
</dbReference>
<comment type="cofactor">
    <cofactor evidence="3">
        <name>pyridoxal 5'-phosphate</name>
        <dbReference type="ChEBI" id="CHEBI:597326"/>
    </cofactor>
</comment>
<dbReference type="Proteomes" id="UP000242146">
    <property type="component" value="Unassembled WGS sequence"/>
</dbReference>
<dbReference type="FunFam" id="3.20.20.10:FF:000007">
    <property type="entry name" value="Pyridoxal phosphate homeostasis protein"/>
    <property type="match status" value="1"/>
</dbReference>